<evidence type="ECO:0000313" key="5">
    <source>
        <dbReference type="EMBL" id="KAK8923987.1"/>
    </source>
</evidence>
<dbReference type="InterPro" id="IPR046848">
    <property type="entry name" value="E_motif"/>
</dbReference>
<evidence type="ECO:0000313" key="6">
    <source>
        <dbReference type="Proteomes" id="UP001418222"/>
    </source>
</evidence>
<dbReference type="InterPro" id="IPR032867">
    <property type="entry name" value="DYW_dom"/>
</dbReference>
<accession>A0AAP0B310</accession>
<dbReference type="NCBIfam" id="TIGR00756">
    <property type="entry name" value="PPR"/>
    <property type="match status" value="4"/>
</dbReference>
<evidence type="ECO:0000256" key="3">
    <source>
        <dbReference type="PROSITE-ProRule" id="PRU00708"/>
    </source>
</evidence>
<dbReference type="Proteomes" id="UP001418222">
    <property type="component" value="Unassembled WGS sequence"/>
</dbReference>
<organism evidence="5 6">
    <name type="scientific">Platanthera zijinensis</name>
    <dbReference type="NCBI Taxonomy" id="2320716"/>
    <lineage>
        <taxon>Eukaryota</taxon>
        <taxon>Viridiplantae</taxon>
        <taxon>Streptophyta</taxon>
        <taxon>Embryophyta</taxon>
        <taxon>Tracheophyta</taxon>
        <taxon>Spermatophyta</taxon>
        <taxon>Magnoliopsida</taxon>
        <taxon>Liliopsida</taxon>
        <taxon>Asparagales</taxon>
        <taxon>Orchidaceae</taxon>
        <taxon>Orchidoideae</taxon>
        <taxon>Orchideae</taxon>
        <taxon>Orchidinae</taxon>
        <taxon>Platanthera</taxon>
    </lineage>
</organism>
<dbReference type="PROSITE" id="PS51375">
    <property type="entry name" value="PPR"/>
    <property type="match status" value="3"/>
</dbReference>
<feature type="repeat" description="PPR" evidence="3">
    <location>
        <begin position="212"/>
        <end position="246"/>
    </location>
</feature>
<dbReference type="GO" id="GO:0009451">
    <property type="term" value="P:RNA modification"/>
    <property type="evidence" value="ECO:0007669"/>
    <property type="project" value="InterPro"/>
</dbReference>
<name>A0AAP0B310_9ASPA</name>
<dbReference type="PANTHER" id="PTHR47926">
    <property type="entry name" value="PENTATRICOPEPTIDE REPEAT-CONTAINING PROTEIN"/>
    <property type="match status" value="1"/>
</dbReference>
<keyword evidence="6" id="KW-1185">Reference proteome</keyword>
<dbReference type="GO" id="GO:0003723">
    <property type="term" value="F:RNA binding"/>
    <property type="evidence" value="ECO:0007669"/>
    <property type="project" value="InterPro"/>
</dbReference>
<keyword evidence="2" id="KW-0677">Repeat</keyword>
<dbReference type="InterPro" id="IPR002885">
    <property type="entry name" value="PPR_rpt"/>
</dbReference>
<reference evidence="5 6" key="1">
    <citation type="journal article" date="2022" name="Nat. Plants">
        <title>Genomes of leafy and leafless Platanthera orchids illuminate the evolution of mycoheterotrophy.</title>
        <authorList>
            <person name="Li M.H."/>
            <person name="Liu K.W."/>
            <person name="Li Z."/>
            <person name="Lu H.C."/>
            <person name="Ye Q.L."/>
            <person name="Zhang D."/>
            <person name="Wang J.Y."/>
            <person name="Li Y.F."/>
            <person name="Zhong Z.M."/>
            <person name="Liu X."/>
            <person name="Yu X."/>
            <person name="Liu D.K."/>
            <person name="Tu X.D."/>
            <person name="Liu B."/>
            <person name="Hao Y."/>
            <person name="Liao X.Y."/>
            <person name="Jiang Y.T."/>
            <person name="Sun W.H."/>
            <person name="Chen J."/>
            <person name="Chen Y.Q."/>
            <person name="Ai Y."/>
            <person name="Zhai J.W."/>
            <person name="Wu S.S."/>
            <person name="Zhou Z."/>
            <person name="Hsiao Y.Y."/>
            <person name="Wu W.L."/>
            <person name="Chen Y.Y."/>
            <person name="Lin Y.F."/>
            <person name="Hsu J.L."/>
            <person name="Li C.Y."/>
            <person name="Wang Z.W."/>
            <person name="Zhao X."/>
            <person name="Zhong W.Y."/>
            <person name="Ma X.K."/>
            <person name="Ma L."/>
            <person name="Huang J."/>
            <person name="Chen G.Z."/>
            <person name="Huang M.Z."/>
            <person name="Huang L."/>
            <person name="Peng D.H."/>
            <person name="Luo Y.B."/>
            <person name="Zou S.Q."/>
            <person name="Chen S.P."/>
            <person name="Lan S."/>
            <person name="Tsai W.C."/>
            <person name="Van de Peer Y."/>
            <person name="Liu Z.J."/>
        </authorList>
    </citation>
    <scope>NUCLEOTIDE SEQUENCE [LARGE SCALE GENOMIC DNA]</scope>
    <source>
        <strain evidence="5">Lor287</strain>
    </source>
</reference>
<comment type="similarity">
    <text evidence="1">Belongs to the PPR family. PCMP-H subfamily.</text>
</comment>
<dbReference type="FunFam" id="1.25.40.10:FF:000325">
    <property type="entry name" value="Pentatricopeptide repeat-containing protein At4g14820"/>
    <property type="match status" value="1"/>
</dbReference>
<dbReference type="FunFam" id="1.25.40.10:FF:000348">
    <property type="entry name" value="Pentatricopeptide repeat-containing protein chloroplastic"/>
    <property type="match status" value="1"/>
</dbReference>
<feature type="repeat" description="PPR" evidence="3">
    <location>
        <begin position="80"/>
        <end position="110"/>
    </location>
</feature>
<feature type="domain" description="DYW" evidence="4">
    <location>
        <begin position="427"/>
        <end position="519"/>
    </location>
</feature>
<sequence>MLFEEMRSSGVVPDNLILPTIIAACARTGNLASGEELHSYIVGSNILIDENIQCALITMYCNGGSMRTAQKLYSGMSPTSLVASTSMIFGYSKSGEIEIARSIFDRMREKDLICWSAMISGYAESERPGEALKLFNEMLATGITPDRITMLSVISACAHLGAIDLAKWIHIFVDKNGFRGNISVDNALIDMYSKCGSLSMARTIFETLPRGNAITWTTMIHALAMHGEGRSALDLFDEMKATGVDPNGVTFVGLLYACSHSGMVEEGRLVFNLMIHEYNLEPKHEHYGCMVDLLGRAKRLQEALELIESMPFAPNVVQWGSLLWACQSHENVELGELAAKRLLQIDPGHDGAYVLLSNIYAKAKMWESVGDVRSMMKCKAISKEKGCSWIEMDGEVHEFLAGDEFHSRSSEIYKKLDELVKALEVEGYSPDTESVLTNLEEDEKKAAVLRHSEKLALSFGLISSREGSCVRITKNLRICGDCHSFMRLASRVLGREIIVRDRTRFHQFQDGCCSCNEFW</sequence>
<dbReference type="Pfam" id="PF01535">
    <property type="entry name" value="PPR"/>
    <property type="match status" value="2"/>
</dbReference>
<comment type="caution">
    <text evidence="5">The sequence shown here is derived from an EMBL/GenBank/DDBJ whole genome shotgun (WGS) entry which is preliminary data.</text>
</comment>
<protein>
    <submittedName>
        <fullName evidence="5">Pentatricopeptide repeat-containing protein</fullName>
    </submittedName>
</protein>
<dbReference type="InterPro" id="IPR046960">
    <property type="entry name" value="PPR_At4g14850-like_plant"/>
</dbReference>
<proteinExistence type="inferred from homology"/>
<dbReference type="Pfam" id="PF14432">
    <property type="entry name" value="DYW_deaminase"/>
    <property type="match status" value="1"/>
</dbReference>
<dbReference type="EMBL" id="JBBWWQ010000017">
    <property type="protein sequence ID" value="KAK8923987.1"/>
    <property type="molecule type" value="Genomic_DNA"/>
</dbReference>
<evidence type="ECO:0000256" key="2">
    <source>
        <dbReference type="ARBA" id="ARBA00022737"/>
    </source>
</evidence>
<dbReference type="Pfam" id="PF20431">
    <property type="entry name" value="E_motif"/>
    <property type="match status" value="1"/>
</dbReference>
<evidence type="ECO:0000256" key="1">
    <source>
        <dbReference type="ARBA" id="ARBA00006643"/>
    </source>
</evidence>
<dbReference type="Gene3D" id="1.25.40.10">
    <property type="entry name" value="Tetratricopeptide repeat domain"/>
    <property type="match status" value="3"/>
</dbReference>
<dbReference type="GO" id="GO:0008270">
    <property type="term" value="F:zinc ion binding"/>
    <property type="evidence" value="ECO:0007669"/>
    <property type="project" value="InterPro"/>
</dbReference>
<dbReference type="InterPro" id="IPR011990">
    <property type="entry name" value="TPR-like_helical_dom_sf"/>
</dbReference>
<dbReference type="PANTHER" id="PTHR47926:SF347">
    <property type="entry name" value="PENTATRICOPEPTIDE REPEAT-CONTAINING PROTEIN"/>
    <property type="match status" value="1"/>
</dbReference>
<dbReference type="AlphaFoldDB" id="A0AAP0B310"/>
<evidence type="ECO:0000259" key="4">
    <source>
        <dbReference type="Pfam" id="PF14432"/>
    </source>
</evidence>
<gene>
    <name evidence="5" type="primary">PCMP-H3</name>
    <name evidence="5" type="ORF">KSP39_PZI019668</name>
</gene>
<feature type="repeat" description="PPR" evidence="3">
    <location>
        <begin position="111"/>
        <end position="145"/>
    </location>
</feature>
<dbReference type="Pfam" id="PF13041">
    <property type="entry name" value="PPR_2"/>
    <property type="match status" value="2"/>
</dbReference>
<dbReference type="PROSITE" id="PS51257">
    <property type="entry name" value="PROKAR_LIPOPROTEIN"/>
    <property type="match status" value="1"/>
</dbReference>